<feature type="transmembrane region" description="Helical" evidence="6">
    <location>
        <begin position="44"/>
        <end position="64"/>
    </location>
</feature>
<sequence length="514" mass="55485">MLSLSVPHESITIVAAICVSLATTSVLLRLWVRSHFLTGGLQADDWTILVAAILFIGFCIIAFVLGNEEAANPIFSAETGEGVITILLCGEVVFQATCLVFKLSLTIFFRKFLVDEWQRLLVLACGFFYCSTCVVGIFLALFQCGLPTHLVHKHLTNQCVKVEAFTALLYVHGILSAATDWVFALLPILTLYRSNLSRGAKISSSFLMLLACGGSVAAIVRTVTTGTYIIRNRYFDPNLRPNYYAISAPMINLTVIEVGLGITAVSLACLRPLIRRARVVGQHFTSRLMGSDMSKTEITDEEATVNLVVVDTKQMNGPVPTGSCWNRTPALGAATNAPPDLEASWNKTPALGGTANPLEASWNRTPALTDTTNAPPLGASWSKTPPLGSITSPPSVLDASWSKTPPIGTLLPPLGSSFNKTPAVGVIEPPPSFVERIKPMKNEGARAAINNPTYRLPAIQESDGDGSKQQICINIDAKRKTYSSRDSHVVTHRSTNLPFNCLCMAERTGCPVFS</sequence>
<dbReference type="Proteomes" id="UP000729357">
    <property type="component" value="Unassembled WGS sequence"/>
</dbReference>
<evidence type="ECO:0000256" key="4">
    <source>
        <dbReference type="ARBA" id="ARBA00023136"/>
    </source>
</evidence>
<dbReference type="PANTHER" id="PTHR33048">
    <property type="entry name" value="PTH11-LIKE INTEGRAL MEMBRANE PROTEIN (AFU_ORTHOLOGUE AFUA_5G11245)"/>
    <property type="match status" value="1"/>
</dbReference>
<evidence type="ECO:0000256" key="2">
    <source>
        <dbReference type="ARBA" id="ARBA00022692"/>
    </source>
</evidence>
<evidence type="ECO:0000313" key="9">
    <source>
        <dbReference type="Proteomes" id="UP000729357"/>
    </source>
</evidence>
<dbReference type="GO" id="GO:0016020">
    <property type="term" value="C:membrane"/>
    <property type="evidence" value="ECO:0007669"/>
    <property type="project" value="UniProtKB-SubCell"/>
</dbReference>
<feature type="transmembrane region" description="Helical" evidence="6">
    <location>
        <begin position="170"/>
        <end position="192"/>
    </location>
</feature>
<comment type="subcellular location">
    <subcellularLocation>
        <location evidence="1">Membrane</location>
        <topology evidence="1">Multi-pass membrane protein</topology>
    </subcellularLocation>
</comment>
<evidence type="ECO:0000256" key="5">
    <source>
        <dbReference type="ARBA" id="ARBA00038359"/>
    </source>
</evidence>
<accession>A0A9P8FBL0</accession>
<dbReference type="InterPro" id="IPR052337">
    <property type="entry name" value="SAT4-like"/>
</dbReference>
<feature type="transmembrane region" description="Helical" evidence="6">
    <location>
        <begin position="250"/>
        <end position="270"/>
    </location>
</feature>
<keyword evidence="4 6" id="KW-0472">Membrane</keyword>
<evidence type="ECO:0000256" key="3">
    <source>
        <dbReference type="ARBA" id="ARBA00022989"/>
    </source>
</evidence>
<keyword evidence="2 6" id="KW-0812">Transmembrane</keyword>
<dbReference type="AlphaFoldDB" id="A0A9P8FBL0"/>
<dbReference type="EMBL" id="JAHFXS010003405">
    <property type="protein sequence ID" value="KAG9968441.1"/>
    <property type="molecule type" value="Genomic_DNA"/>
</dbReference>
<gene>
    <name evidence="8" type="ORF">KCU98_g15734</name>
</gene>
<comment type="similarity">
    <text evidence="5">Belongs to the SAT4 family.</text>
</comment>
<feature type="domain" description="Rhodopsin" evidence="7">
    <location>
        <begin position="28"/>
        <end position="276"/>
    </location>
</feature>
<reference evidence="8" key="1">
    <citation type="journal article" date="2021" name="J Fungi (Basel)">
        <title>Virulence traits and population genomics of the black yeast Aureobasidium melanogenum.</title>
        <authorList>
            <person name="Cernosa A."/>
            <person name="Sun X."/>
            <person name="Gostincar C."/>
            <person name="Fang C."/>
            <person name="Gunde-Cimerman N."/>
            <person name="Song Z."/>
        </authorList>
    </citation>
    <scope>NUCLEOTIDE SEQUENCE</scope>
    <source>
        <strain evidence="8">EXF-9298</strain>
    </source>
</reference>
<dbReference type="InterPro" id="IPR049326">
    <property type="entry name" value="Rhodopsin_dom_fungi"/>
</dbReference>
<organism evidence="8 9">
    <name type="scientific">Aureobasidium melanogenum</name>
    <name type="common">Aureobasidium pullulans var. melanogenum</name>
    <dbReference type="NCBI Taxonomy" id="46634"/>
    <lineage>
        <taxon>Eukaryota</taxon>
        <taxon>Fungi</taxon>
        <taxon>Dikarya</taxon>
        <taxon>Ascomycota</taxon>
        <taxon>Pezizomycotina</taxon>
        <taxon>Dothideomycetes</taxon>
        <taxon>Dothideomycetidae</taxon>
        <taxon>Dothideales</taxon>
        <taxon>Saccotheciaceae</taxon>
        <taxon>Aureobasidium</taxon>
    </lineage>
</organism>
<feature type="non-terminal residue" evidence="8">
    <location>
        <position position="514"/>
    </location>
</feature>
<evidence type="ECO:0000313" key="8">
    <source>
        <dbReference type="EMBL" id="KAG9968441.1"/>
    </source>
</evidence>
<evidence type="ECO:0000259" key="7">
    <source>
        <dbReference type="Pfam" id="PF20684"/>
    </source>
</evidence>
<evidence type="ECO:0000256" key="6">
    <source>
        <dbReference type="SAM" id="Phobius"/>
    </source>
</evidence>
<keyword evidence="3 6" id="KW-1133">Transmembrane helix</keyword>
<name>A0A9P8FBL0_AURME</name>
<comment type="caution">
    <text evidence="8">The sequence shown here is derived from an EMBL/GenBank/DDBJ whole genome shotgun (WGS) entry which is preliminary data.</text>
</comment>
<keyword evidence="9" id="KW-1185">Reference proteome</keyword>
<feature type="transmembrane region" description="Helical" evidence="6">
    <location>
        <begin position="204"/>
        <end position="230"/>
    </location>
</feature>
<feature type="transmembrane region" description="Helical" evidence="6">
    <location>
        <begin position="12"/>
        <end position="32"/>
    </location>
</feature>
<dbReference type="Pfam" id="PF20684">
    <property type="entry name" value="Fung_rhodopsin"/>
    <property type="match status" value="1"/>
</dbReference>
<reference evidence="8" key="2">
    <citation type="submission" date="2021-08" db="EMBL/GenBank/DDBJ databases">
        <authorList>
            <person name="Gostincar C."/>
            <person name="Sun X."/>
            <person name="Song Z."/>
            <person name="Gunde-Cimerman N."/>
        </authorList>
    </citation>
    <scope>NUCLEOTIDE SEQUENCE</scope>
    <source>
        <strain evidence="8">EXF-9298</strain>
    </source>
</reference>
<evidence type="ECO:0000256" key="1">
    <source>
        <dbReference type="ARBA" id="ARBA00004141"/>
    </source>
</evidence>
<feature type="transmembrane region" description="Helical" evidence="6">
    <location>
        <begin position="84"/>
        <end position="108"/>
    </location>
</feature>
<protein>
    <recommendedName>
        <fullName evidence="7">Rhodopsin domain-containing protein</fullName>
    </recommendedName>
</protein>
<dbReference type="PANTHER" id="PTHR33048:SF96">
    <property type="entry name" value="INTEGRAL MEMBRANE PROTEIN"/>
    <property type="match status" value="1"/>
</dbReference>
<proteinExistence type="inferred from homology"/>
<feature type="transmembrane region" description="Helical" evidence="6">
    <location>
        <begin position="120"/>
        <end position="142"/>
    </location>
</feature>